<comment type="caution">
    <text evidence="3">The sequence shown here is derived from an EMBL/GenBank/DDBJ whole genome shotgun (WGS) entry which is preliminary data.</text>
</comment>
<dbReference type="PANTHER" id="PTHR30093">
    <property type="entry name" value="GENERAL SECRETION PATHWAY PROTEIN G"/>
    <property type="match status" value="1"/>
</dbReference>
<dbReference type="EMBL" id="JAYDYW010000008">
    <property type="protein sequence ID" value="MEE1674509.1"/>
    <property type="molecule type" value="Genomic_DNA"/>
</dbReference>
<keyword evidence="2" id="KW-0812">Transmembrane</keyword>
<dbReference type="PANTHER" id="PTHR30093:SF47">
    <property type="entry name" value="TYPE IV PILUS NON-CORE MINOR PILIN PILE"/>
    <property type="match status" value="1"/>
</dbReference>
<sequence>MKQVKGFTLLEVMITVAIVAILAGIAYPSYLSHVQSTKREEAKRTLVEAAQQMESYYAMHLSYASAASGTSLSIYTPSTEFNEIYTLTASNVSDSGYKLTATPKGSQSGDSCQQLSLSSTGLKEPTSGGCW</sequence>
<feature type="compositionally biased region" description="Polar residues" evidence="1">
    <location>
        <begin position="103"/>
        <end position="121"/>
    </location>
</feature>
<organism evidence="3 4">
    <name type="scientific">Agarivorans aestuarii</name>
    <dbReference type="NCBI Taxonomy" id="1563703"/>
    <lineage>
        <taxon>Bacteria</taxon>
        <taxon>Pseudomonadati</taxon>
        <taxon>Pseudomonadota</taxon>
        <taxon>Gammaproteobacteria</taxon>
        <taxon>Alteromonadales</taxon>
        <taxon>Alteromonadaceae</taxon>
        <taxon>Agarivorans</taxon>
    </lineage>
</organism>
<dbReference type="RefSeq" id="WP_329775610.1">
    <property type="nucleotide sequence ID" value="NZ_JAYDYW010000008.1"/>
</dbReference>
<reference evidence="4" key="1">
    <citation type="submission" date="2023-07" db="EMBL/GenBank/DDBJ databases">
        <title>Draft genome sequence of Agarivorans aestuarii strain ZMCS4, a CAZymes producing bacteria isolated from the marine brown algae Clodostephus spongiosus.</title>
        <authorList>
            <person name="Lorente B."/>
            <person name="Cabral C."/>
            <person name="Frias J."/>
            <person name="Faria J."/>
            <person name="Toubarro D."/>
        </authorList>
    </citation>
    <scope>NUCLEOTIDE SEQUENCE [LARGE SCALE GENOMIC DNA]</scope>
    <source>
        <strain evidence="4">ZMCS4</strain>
    </source>
</reference>
<dbReference type="NCBIfam" id="TIGR02532">
    <property type="entry name" value="IV_pilin_GFxxxE"/>
    <property type="match status" value="1"/>
</dbReference>
<keyword evidence="2" id="KW-0472">Membrane</keyword>
<accession>A0ABU7G670</accession>
<dbReference type="SUPFAM" id="SSF54523">
    <property type="entry name" value="Pili subunits"/>
    <property type="match status" value="1"/>
</dbReference>
<evidence type="ECO:0000313" key="4">
    <source>
        <dbReference type="Proteomes" id="UP001310248"/>
    </source>
</evidence>
<keyword evidence="2" id="KW-1133">Transmembrane helix</keyword>
<gene>
    <name evidence="3" type="ORF">SNR37_003952</name>
</gene>
<name>A0ABU7G670_9ALTE</name>
<dbReference type="Pfam" id="PF07963">
    <property type="entry name" value="N_methyl"/>
    <property type="match status" value="1"/>
</dbReference>
<dbReference type="InterPro" id="IPR045584">
    <property type="entry name" value="Pilin-like"/>
</dbReference>
<dbReference type="InterPro" id="IPR031982">
    <property type="entry name" value="PilE-like"/>
</dbReference>
<dbReference type="Gene3D" id="3.30.700.10">
    <property type="entry name" value="Glycoprotein, Type 4 Pilin"/>
    <property type="match status" value="1"/>
</dbReference>
<proteinExistence type="predicted"/>
<dbReference type="InterPro" id="IPR012902">
    <property type="entry name" value="N_methyl_site"/>
</dbReference>
<keyword evidence="4" id="KW-1185">Reference proteome</keyword>
<evidence type="ECO:0000256" key="1">
    <source>
        <dbReference type="SAM" id="MobiDB-lite"/>
    </source>
</evidence>
<dbReference type="PROSITE" id="PS00409">
    <property type="entry name" value="PROKAR_NTER_METHYL"/>
    <property type="match status" value="1"/>
</dbReference>
<protein>
    <submittedName>
        <fullName evidence="3">Type IV pilin protein</fullName>
    </submittedName>
</protein>
<evidence type="ECO:0000313" key="3">
    <source>
        <dbReference type="EMBL" id="MEE1674509.1"/>
    </source>
</evidence>
<evidence type="ECO:0000256" key="2">
    <source>
        <dbReference type="SAM" id="Phobius"/>
    </source>
</evidence>
<dbReference type="Proteomes" id="UP001310248">
    <property type="component" value="Unassembled WGS sequence"/>
</dbReference>
<feature type="region of interest" description="Disordered" evidence="1">
    <location>
        <begin position="95"/>
        <end position="131"/>
    </location>
</feature>
<dbReference type="Pfam" id="PF16732">
    <property type="entry name" value="ComP_DUS"/>
    <property type="match status" value="1"/>
</dbReference>
<feature type="transmembrane region" description="Helical" evidence="2">
    <location>
        <begin position="7"/>
        <end position="30"/>
    </location>
</feature>